<feature type="non-terminal residue" evidence="1">
    <location>
        <position position="1"/>
    </location>
</feature>
<comment type="caution">
    <text evidence="1">The sequence shown here is derived from an EMBL/GenBank/DDBJ whole genome shotgun (WGS) entry which is preliminary data.</text>
</comment>
<protein>
    <submittedName>
        <fullName evidence="1">AAA-ATPase</fullName>
    </submittedName>
</protein>
<name>K1TCY1_9ZZZZ</name>
<sequence length="167" mass="19348">PFYARATLVYFPQCDRNQGVDYTSTEMDIHFGRIVTKNGKTSIASINANRQSDEGLNVIYEEDARKEYRKWDNVKHISDIIKSRAVPRKAYDSGLWGLSIKTKERMEPNGKKSLPFGVVVTLKEMNGVNRIEDFKRLCMARGWLVNELDVQNRLDIYLQAEEEIELE</sequence>
<gene>
    <name evidence="1" type="ORF">OBE_06520</name>
</gene>
<evidence type="ECO:0000313" key="1">
    <source>
        <dbReference type="EMBL" id="EKC65289.1"/>
    </source>
</evidence>
<organism evidence="1">
    <name type="scientific">human gut metagenome</name>
    <dbReference type="NCBI Taxonomy" id="408170"/>
    <lineage>
        <taxon>unclassified sequences</taxon>
        <taxon>metagenomes</taxon>
        <taxon>organismal metagenomes</taxon>
    </lineage>
</organism>
<reference evidence="1" key="1">
    <citation type="journal article" date="2013" name="Environ. Microbiol.">
        <title>Microbiota from the distal guts of lean and obese adolescents exhibit partial functional redundancy besides clear differences in community structure.</title>
        <authorList>
            <person name="Ferrer M."/>
            <person name="Ruiz A."/>
            <person name="Lanza F."/>
            <person name="Haange S.B."/>
            <person name="Oberbach A."/>
            <person name="Till H."/>
            <person name="Bargiela R."/>
            <person name="Campoy C."/>
            <person name="Segura M.T."/>
            <person name="Richter M."/>
            <person name="von Bergen M."/>
            <person name="Seifert J."/>
            <person name="Suarez A."/>
        </authorList>
    </citation>
    <scope>NUCLEOTIDE SEQUENCE</scope>
</reference>
<accession>K1TCY1</accession>
<proteinExistence type="predicted"/>
<dbReference type="EMBL" id="AJWZ01004493">
    <property type="protein sequence ID" value="EKC65289.1"/>
    <property type="molecule type" value="Genomic_DNA"/>
</dbReference>
<dbReference type="AlphaFoldDB" id="K1TCY1"/>